<evidence type="ECO:0000313" key="2">
    <source>
        <dbReference type="Proteomes" id="UP000660745"/>
    </source>
</evidence>
<proteinExistence type="predicted"/>
<reference evidence="1" key="2">
    <citation type="submission" date="2020-09" db="EMBL/GenBank/DDBJ databases">
        <authorList>
            <person name="Sun Q."/>
            <person name="Zhou Y."/>
        </authorList>
    </citation>
    <scope>NUCLEOTIDE SEQUENCE</scope>
    <source>
        <strain evidence="1">CGMCC 4.7430</strain>
    </source>
</reference>
<gene>
    <name evidence="1" type="ORF">GCM10012278_55670</name>
</gene>
<organism evidence="1 2">
    <name type="scientific">Nonomuraea glycinis</name>
    <dbReference type="NCBI Taxonomy" id="2047744"/>
    <lineage>
        <taxon>Bacteria</taxon>
        <taxon>Bacillati</taxon>
        <taxon>Actinomycetota</taxon>
        <taxon>Actinomycetes</taxon>
        <taxon>Streptosporangiales</taxon>
        <taxon>Streptosporangiaceae</taxon>
        <taxon>Nonomuraea</taxon>
    </lineage>
</organism>
<keyword evidence="2" id="KW-1185">Reference proteome</keyword>
<protein>
    <submittedName>
        <fullName evidence="1">Uncharacterized protein</fullName>
    </submittedName>
</protein>
<comment type="caution">
    <text evidence="1">The sequence shown here is derived from an EMBL/GenBank/DDBJ whole genome shotgun (WGS) entry which is preliminary data.</text>
</comment>
<dbReference type="Proteomes" id="UP000660745">
    <property type="component" value="Unassembled WGS sequence"/>
</dbReference>
<name>A0A918E7W3_9ACTN</name>
<sequence>MTSAYIGERRGHLQALAELLPAYGLVSRMVGDDHAVLWVWQPQSGRQTLVFATPAHRGWLFLWSPGGQCRADDPDRAAQALQAVLESAEPG</sequence>
<accession>A0A918E7W3</accession>
<evidence type="ECO:0000313" key="1">
    <source>
        <dbReference type="EMBL" id="GGP11565.1"/>
    </source>
</evidence>
<dbReference type="EMBL" id="BMNK01000010">
    <property type="protein sequence ID" value="GGP11565.1"/>
    <property type="molecule type" value="Genomic_DNA"/>
</dbReference>
<reference evidence="1" key="1">
    <citation type="journal article" date="2014" name="Int. J. Syst. Evol. Microbiol.">
        <title>Complete genome sequence of Corynebacterium casei LMG S-19264T (=DSM 44701T), isolated from a smear-ripened cheese.</title>
        <authorList>
            <consortium name="US DOE Joint Genome Institute (JGI-PGF)"/>
            <person name="Walter F."/>
            <person name="Albersmeier A."/>
            <person name="Kalinowski J."/>
            <person name="Ruckert C."/>
        </authorList>
    </citation>
    <scope>NUCLEOTIDE SEQUENCE</scope>
    <source>
        <strain evidence="1">CGMCC 4.7430</strain>
    </source>
</reference>
<dbReference type="AlphaFoldDB" id="A0A918E7W3"/>
<dbReference type="RefSeq" id="WP_189141665.1">
    <property type="nucleotide sequence ID" value="NZ_BMNK01000010.1"/>
</dbReference>